<dbReference type="GO" id="GO:0046983">
    <property type="term" value="F:protein dimerization activity"/>
    <property type="evidence" value="ECO:0007669"/>
    <property type="project" value="InterPro"/>
</dbReference>
<dbReference type="CDD" id="cd16917">
    <property type="entry name" value="HATPase_UhpB-NarQ-NarX-like"/>
    <property type="match status" value="1"/>
</dbReference>
<evidence type="ECO:0000256" key="1">
    <source>
        <dbReference type="ARBA" id="ARBA00000085"/>
    </source>
</evidence>
<dbReference type="InterPro" id="IPR011712">
    <property type="entry name" value="Sig_transdc_His_kin_sub3_dim/P"/>
</dbReference>
<dbReference type="Gene3D" id="1.20.5.1930">
    <property type="match status" value="1"/>
</dbReference>
<proteinExistence type="predicted"/>
<feature type="domain" description="DUF7134" evidence="11">
    <location>
        <begin position="5"/>
        <end position="175"/>
    </location>
</feature>
<evidence type="ECO:0000259" key="10">
    <source>
        <dbReference type="Pfam" id="PF07730"/>
    </source>
</evidence>
<dbReference type="InterPro" id="IPR055558">
    <property type="entry name" value="DUF7134"/>
</dbReference>
<dbReference type="Pfam" id="PF07730">
    <property type="entry name" value="HisKA_3"/>
    <property type="match status" value="1"/>
</dbReference>
<feature type="transmembrane region" description="Helical" evidence="9">
    <location>
        <begin position="64"/>
        <end position="91"/>
    </location>
</feature>
<protein>
    <recommendedName>
        <fullName evidence="2">histidine kinase</fullName>
        <ecNumber evidence="2">2.7.13.3</ecNumber>
    </recommendedName>
</protein>
<evidence type="ECO:0000256" key="4">
    <source>
        <dbReference type="ARBA" id="ARBA00022679"/>
    </source>
</evidence>
<comment type="catalytic activity">
    <reaction evidence="1">
        <text>ATP + protein L-histidine = ADP + protein N-phospho-L-histidine.</text>
        <dbReference type="EC" id="2.7.13.3"/>
    </reaction>
</comment>
<keyword evidence="9" id="KW-0472">Membrane</keyword>
<feature type="domain" description="Signal transduction histidine kinase subgroup 3 dimerisation and phosphoacceptor" evidence="10">
    <location>
        <begin position="197"/>
        <end position="262"/>
    </location>
</feature>
<dbReference type="InterPro" id="IPR036890">
    <property type="entry name" value="HATPase_C_sf"/>
</dbReference>
<dbReference type="SUPFAM" id="SSF55874">
    <property type="entry name" value="ATPase domain of HSP90 chaperone/DNA topoisomerase II/histidine kinase"/>
    <property type="match status" value="1"/>
</dbReference>
<evidence type="ECO:0000256" key="8">
    <source>
        <dbReference type="ARBA" id="ARBA00023012"/>
    </source>
</evidence>
<keyword evidence="9" id="KW-0812">Transmembrane</keyword>
<keyword evidence="4" id="KW-0808">Transferase</keyword>
<dbReference type="OrthoDB" id="227596at2"/>
<keyword evidence="8" id="KW-0902">Two-component regulatory system</keyword>
<keyword evidence="13" id="KW-1185">Reference proteome</keyword>
<gene>
    <name evidence="12" type="ORF">D7I47_00380</name>
</gene>
<keyword evidence="6 12" id="KW-0418">Kinase</keyword>
<dbReference type="GO" id="GO:0005524">
    <property type="term" value="F:ATP binding"/>
    <property type="evidence" value="ECO:0007669"/>
    <property type="project" value="UniProtKB-KW"/>
</dbReference>
<dbReference type="Gene3D" id="3.30.565.10">
    <property type="entry name" value="Histidine kinase-like ATPase, C-terminal domain"/>
    <property type="match status" value="1"/>
</dbReference>
<name>A0A387B3I1_9MICO</name>
<evidence type="ECO:0000313" key="13">
    <source>
        <dbReference type="Proteomes" id="UP000278886"/>
    </source>
</evidence>
<evidence type="ECO:0000313" key="12">
    <source>
        <dbReference type="EMBL" id="AYF96857.1"/>
    </source>
</evidence>
<dbReference type="PANTHER" id="PTHR24421:SF10">
    <property type="entry name" value="NITRATE_NITRITE SENSOR PROTEIN NARQ"/>
    <property type="match status" value="1"/>
</dbReference>
<feature type="transmembrane region" description="Helical" evidence="9">
    <location>
        <begin position="103"/>
        <end position="122"/>
    </location>
</feature>
<evidence type="ECO:0000256" key="5">
    <source>
        <dbReference type="ARBA" id="ARBA00022741"/>
    </source>
</evidence>
<feature type="transmembrane region" description="Helical" evidence="9">
    <location>
        <begin position="12"/>
        <end position="32"/>
    </location>
</feature>
<dbReference type="Proteomes" id="UP000278886">
    <property type="component" value="Chromosome"/>
</dbReference>
<dbReference type="KEGG" id="lyd:D7I47_00380"/>
<dbReference type="PANTHER" id="PTHR24421">
    <property type="entry name" value="NITRATE/NITRITE SENSOR PROTEIN NARX-RELATED"/>
    <property type="match status" value="1"/>
</dbReference>
<dbReference type="AlphaFoldDB" id="A0A387B3I1"/>
<evidence type="ECO:0000256" key="3">
    <source>
        <dbReference type="ARBA" id="ARBA00022553"/>
    </source>
</evidence>
<dbReference type="EC" id="2.7.13.3" evidence="2"/>
<evidence type="ECO:0000256" key="7">
    <source>
        <dbReference type="ARBA" id="ARBA00022840"/>
    </source>
</evidence>
<keyword evidence="5" id="KW-0547">Nucleotide-binding</keyword>
<keyword evidence="7" id="KW-0067">ATP-binding</keyword>
<keyword evidence="9" id="KW-1133">Transmembrane helix</keyword>
<keyword evidence="3" id="KW-0597">Phosphoprotein</keyword>
<dbReference type="Pfam" id="PF23539">
    <property type="entry name" value="DUF7134"/>
    <property type="match status" value="1"/>
</dbReference>
<dbReference type="GO" id="GO:0016020">
    <property type="term" value="C:membrane"/>
    <property type="evidence" value="ECO:0007669"/>
    <property type="project" value="InterPro"/>
</dbReference>
<evidence type="ECO:0000256" key="9">
    <source>
        <dbReference type="SAM" id="Phobius"/>
    </source>
</evidence>
<accession>A0A387B3I1</accession>
<evidence type="ECO:0000259" key="11">
    <source>
        <dbReference type="Pfam" id="PF23539"/>
    </source>
</evidence>
<dbReference type="RefSeq" id="WP_120761208.1">
    <property type="nucleotide sequence ID" value="NZ_CP032630.1"/>
</dbReference>
<evidence type="ECO:0000256" key="2">
    <source>
        <dbReference type="ARBA" id="ARBA00012438"/>
    </source>
</evidence>
<dbReference type="InterPro" id="IPR050482">
    <property type="entry name" value="Sensor_HK_TwoCompSys"/>
</dbReference>
<feature type="transmembrane region" description="Helical" evidence="9">
    <location>
        <begin position="152"/>
        <end position="172"/>
    </location>
</feature>
<evidence type="ECO:0000256" key="6">
    <source>
        <dbReference type="ARBA" id="ARBA00022777"/>
    </source>
</evidence>
<dbReference type="EMBL" id="CP032630">
    <property type="protein sequence ID" value="AYF96857.1"/>
    <property type="molecule type" value="Genomic_DNA"/>
</dbReference>
<sequence>MFRRLTTTQLVVDLLIAVGFLGLCALFSWLYYPYQVGLGELFVPTGLAGALALRRKSPGLALGLAWTIATLQMVAGIDPGVADVAVFPIVYSAAAYGSSLVRWLSLVSALVAPVTITLYVLLTQGFSELSMCLRFQYEYCASYVPELAQRGAGWFIAFAFAFLLAWSIGQLVRTRIRAGESRAAAIAAEQEVAAEQERTRIARDMHDVVAHSLAVVVAQADGARYAARADPAAAEEALRTIASTAREALGEVRVLLAQLRYQQEDGPQPTLGDLDRLIEQLRASGLQIAREDTGTPLVLGANQQLAVYRIVQESLTNALRHADVGHEVAVRFGWTSHGLEVAVVSRMPEVKPRTGMIPVGAAAVGHGIAGMTERAALTGGWLRAGIDGDRFVVTAWLPYAPTAPQPPVAPTTPVSLEDLPR</sequence>
<organism evidence="12 13">
    <name type="scientific">Protaetiibacter intestinalis</name>
    <dbReference type="NCBI Taxonomy" id="2419774"/>
    <lineage>
        <taxon>Bacteria</taxon>
        <taxon>Bacillati</taxon>
        <taxon>Actinomycetota</taxon>
        <taxon>Actinomycetes</taxon>
        <taxon>Micrococcales</taxon>
        <taxon>Microbacteriaceae</taxon>
        <taxon>Protaetiibacter</taxon>
    </lineage>
</organism>
<reference evidence="13" key="1">
    <citation type="submission" date="2018-09" db="EMBL/GenBank/DDBJ databases">
        <title>Genome sequencing of strain 2DFWR-13.</title>
        <authorList>
            <person name="Heo J."/>
            <person name="Kim S.-J."/>
            <person name="Kwon S.-W."/>
        </authorList>
    </citation>
    <scope>NUCLEOTIDE SEQUENCE [LARGE SCALE GENOMIC DNA]</scope>
    <source>
        <strain evidence="13">2DFWR-13</strain>
    </source>
</reference>
<dbReference type="GO" id="GO:0000155">
    <property type="term" value="F:phosphorelay sensor kinase activity"/>
    <property type="evidence" value="ECO:0007669"/>
    <property type="project" value="InterPro"/>
</dbReference>